<evidence type="ECO:0000259" key="2">
    <source>
        <dbReference type="Pfam" id="PF25679"/>
    </source>
</evidence>
<dbReference type="Proteomes" id="UP000034832">
    <property type="component" value="Unassembled WGS sequence"/>
</dbReference>
<dbReference type="Pfam" id="PF25678">
    <property type="entry name" value="DUF7946"/>
    <property type="match status" value="1"/>
</dbReference>
<proteinExistence type="predicted"/>
<comment type="caution">
    <text evidence="3">The sequence shown here is derived from an EMBL/GenBank/DDBJ whole genome shotgun (WGS) entry which is preliminary data.</text>
</comment>
<dbReference type="InterPro" id="IPR057707">
    <property type="entry name" value="DUF7947"/>
</dbReference>
<dbReference type="EMBL" id="LBIA02000001">
    <property type="protein sequence ID" value="TKT72976.1"/>
    <property type="molecule type" value="Genomic_DNA"/>
</dbReference>
<dbReference type="Pfam" id="PF25679">
    <property type="entry name" value="DUF7947"/>
    <property type="match status" value="1"/>
</dbReference>
<protein>
    <submittedName>
        <fullName evidence="3">Uncharacterized protein</fullName>
    </submittedName>
</protein>
<feature type="domain" description="DUF7947" evidence="2">
    <location>
        <begin position="187"/>
        <end position="267"/>
    </location>
</feature>
<dbReference type="AlphaFoldDB" id="A0A4U6BR54"/>
<organism evidence="3 4">
    <name type="scientific">Afipia massiliensis</name>
    <dbReference type="NCBI Taxonomy" id="211460"/>
    <lineage>
        <taxon>Bacteria</taxon>
        <taxon>Pseudomonadati</taxon>
        <taxon>Pseudomonadota</taxon>
        <taxon>Alphaproteobacteria</taxon>
        <taxon>Hyphomicrobiales</taxon>
        <taxon>Nitrobacteraceae</taxon>
        <taxon>Afipia</taxon>
    </lineage>
</organism>
<reference evidence="3" key="1">
    <citation type="submission" date="2019-04" db="EMBL/GenBank/DDBJ databases">
        <title>Whole genome sequencing of cave bacteria.</title>
        <authorList>
            <person name="Gan H.M."/>
            <person name="Barton H."/>
            <person name="Savka M.A."/>
        </authorList>
    </citation>
    <scope>NUCLEOTIDE SEQUENCE [LARGE SCALE GENOMIC DNA]</scope>
    <source>
        <strain evidence="3">LC387</strain>
    </source>
</reference>
<keyword evidence="4" id="KW-1185">Reference proteome</keyword>
<evidence type="ECO:0000259" key="1">
    <source>
        <dbReference type="Pfam" id="PF25678"/>
    </source>
</evidence>
<accession>A0A4U6BR54</accession>
<dbReference type="RefSeq" id="WP_046826589.1">
    <property type="nucleotide sequence ID" value="NZ_LBIA02000001.1"/>
</dbReference>
<dbReference type="InterPro" id="IPR057706">
    <property type="entry name" value="DUF7946"/>
</dbReference>
<evidence type="ECO:0000313" key="3">
    <source>
        <dbReference type="EMBL" id="TKT72976.1"/>
    </source>
</evidence>
<feature type="domain" description="DUF7946" evidence="1">
    <location>
        <begin position="7"/>
        <end position="178"/>
    </location>
</feature>
<sequence>MAEIVPFRLKLTGDTADQHQFQGYDGYMALAGFAWTLALVTNYAETGKIRQRGDFLGRDAVRASTPTEGSILADFTVWLQQNPAEVLGLGGATASLLLYDLVRRVISRNLGQDDSHQTPLLTQIIRRRGGDIEALVARVEPAIRQTHAVIGKGATRMQILGGHNIINTYNENTRDYVRLNIEDNQELEKDFSIAAFNVNSGYGSVFDNELGRTIPISMSREVLRRVSSIFTWGLDQYANKTGGRVSMRYTRILAMDGTPKRYIVLTAKRMAKRRD</sequence>
<name>A0A4U6BR54_9BRAD</name>
<dbReference type="OrthoDB" id="7836660at2"/>
<gene>
    <name evidence="3" type="ORF">YH63_016965</name>
</gene>
<evidence type="ECO:0000313" key="4">
    <source>
        <dbReference type="Proteomes" id="UP000034832"/>
    </source>
</evidence>